<name>A0ABV8PG66_9SPHI</name>
<dbReference type="Proteomes" id="UP001595789">
    <property type="component" value="Unassembled WGS sequence"/>
</dbReference>
<evidence type="ECO:0000313" key="3">
    <source>
        <dbReference type="Proteomes" id="UP001595789"/>
    </source>
</evidence>
<feature type="domain" description="MobA/VirD2-like nuclease" evidence="1">
    <location>
        <begin position="17"/>
        <end position="151"/>
    </location>
</feature>
<keyword evidence="3" id="KW-1185">Reference proteome</keyword>
<evidence type="ECO:0000259" key="1">
    <source>
        <dbReference type="Pfam" id="PF03432"/>
    </source>
</evidence>
<sequence length="400" mass="46125">MVAKIRYGKSIRGILIYNETKVEQQKANLIMASGFAVDIERLNINQKIQRFKNLTDLNPTVKTNAMHISLNFDASDKLDLQKVQQIALDYMEQIRFGEQPYIVYQHNDSAHPHIHIATTLIQQNGKRKYTHNMGRLMSEPARKEIELKYGLIKAEGRNQNHSINIKPAIYGQRSTKQVINSIVLSVRENYAFTSLSEFNAILGQFNVRADRGREDTMMFEKKGLMYSILDENRNPIGVPIKASSFYSQPTLTNLEKDFSLGIEKRKPKRENLKKRIDWILLKYNTVSKNTLISELAKQGIGLVFRQNEKGIIYGVTYVDHKQRTVFNGSDLGKAYSAKTITSKFANKDEIKAYLLPKPETNFLRNQISNPLEILLEKRDYDVPILIDKKKKKKKSQQQNL</sequence>
<dbReference type="InterPro" id="IPR005094">
    <property type="entry name" value="Endonuclease_MobA/VirD2"/>
</dbReference>
<comment type="caution">
    <text evidence="2">The sequence shown here is derived from an EMBL/GenBank/DDBJ whole genome shotgun (WGS) entry which is preliminary data.</text>
</comment>
<accession>A0ABV8PG66</accession>
<reference evidence="3" key="1">
    <citation type="journal article" date="2019" name="Int. J. Syst. Evol. Microbiol.">
        <title>The Global Catalogue of Microorganisms (GCM) 10K type strain sequencing project: providing services to taxonomists for standard genome sequencing and annotation.</title>
        <authorList>
            <consortium name="The Broad Institute Genomics Platform"/>
            <consortium name="The Broad Institute Genome Sequencing Center for Infectious Disease"/>
            <person name="Wu L."/>
            <person name="Ma J."/>
        </authorList>
    </citation>
    <scope>NUCLEOTIDE SEQUENCE [LARGE SCALE GENOMIC DNA]</scope>
    <source>
        <strain evidence="3">CCM 8691</strain>
    </source>
</reference>
<organism evidence="2 3">
    <name type="scientific">Pedobacter lithocola</name>
    <dbReference type="NCBI Taxonomy" id="1908239"/>
    <lineage>
        <taxon>Bacteria</taxon>
        <taxon>Pseudomonadati</taxon>
        <taxon>Bacteroidota</taxon>
        <taxon>Sphingobacteriia</taxon>
        <taxon>Sphingobacteriales</taxon>
        <taxon>Sphingobacteriaceae</taxon>
        <taxon>Pedobacter</taxon>
    </lineage>
</organism>
<dbReference type="RefSeq" id="WP_378988485.1">
    <property type="nucleotide sequence ID" value="NZ_JBHSBW010000016.1"/>
</dbReference>
<proteinExistence type="predicted"/>
<protein>
    <submittedName>
        <fullName evidence="2">Relaxase/mobilization nuclease domain-containing protein</fullName>
    </submittedName>
</protein>
<gene>
    <name evidence="2" type="ORF">ACFOWA_19320</name>
</gene>
<dbReference type="Pfam" id="PF03432">
    <property type="entry name" value="Relaxase"/>
    <property type="match status" value="1"/>
</dbReference>
<dbReference type="EMBL" id="JBHSBW010000016">
    <property type="protein sequence ID" value="MFC4213351.1"/>
    <property type="molecule type" value="Genomic_DNA"/>
</dbReference>
<evidence type="ECO:0000313" key="2">
    <source>
        <dbReference type="EMBL" id="MFC4213351.1"/>
    </source>
</evidence>